<dbReference type="AlphaFoldDB" id="A0AAD6GHE7"/>
<dbReference type="Proteomes" id="UP001220324">
    <property type="component" value="Unassembled WGS sequence"/>
</dbReference>
<keyword evidence="3 7" id="KW-0812">Transmembrane</keyword>
<proteinExistence type="predicted"/>
<evidence type="ECO:0000256" key="2">
    <source>
        <dbReference type="ARBA" id="ARBA00022448"/>
    </source>
</evidence>
<comment type="subcellular location">
    <subcellularLocation>
        <location evidence="1">Membrane</location>
        <topology evidence="1">Multi-pass membrane protein</topology>
    </subcellularLocation>
</comment>
<dbReference type="GO" id="GO:1990573">
    <property type="term" value="P:potassium ion import across plasma membrane"/>
    <property type="evidence" value="ECO:0007669"/>
    <property type="project" value="TreeGrafter"/>
</dbReference>
<dbReference type="PANTHER" id="PTHR31064">
    <property type="entry name" value="POTASSIUM TRANSPORT PROTEIN DDB_G0292412-RELATED"/>
    <property type="match status" value="1"/>
</dbReference>
<dbReference type="EMBL" id="JAQIZZ010000003">
    <property type="protein sequence ID" value="KAJ5545896.1"/>
    <property type="molecule type" value="Genomic_DNA"/>
</dbReference>
<organism evidence="8 9">
    <name type="scientific">Penicillium frequentans</name>
    <dbReference type="NCBI Taxonomy" id="3151616"/>
    <lineage>
        <taxon>Eukaryota</taxon>
        <taxon>Fungi</taxon>
        <taxon>Dikarya</taxon>
        <taxon>Ascomycota</taxon>
        <taxon>Pezizomycotina</taxon>
        <taxon>Eurotiomycetes</taxon>
        <taxon>Eurotiomycetidae</taxon>
        <taxon>Eurotiales</taxon>
        <taxon>Aspergillaceae</taxon>
        <taxon>Penicillium</taxon>
    </lineage>
</organism>
<feature type="transmembrane region" description="Helical" evidence="7">
    <location>
        <begin position="226"/>
        <end position="247"/>
    </location>
</feature>
<dbReference type="GO" id="GO:0005886">
    <property type="term" value="C:plasma membrane"/>
    <property type="evidence" value="ECO:0007669"/>
    <property type="project" value="TreeGrafter"/>
</dbReference>
<reference evidence="8 9" key="1">
    <citation type="journal article" date="2023" name="IMA Fungus">
        <title>Comparative genomic study of the Penicillium genus elucidates a diverse pangenome and 15 lateral gene transfer events.</title>
        <authorList>
            <person name="Petersen C."/>
            <person name="Sorensen T."/>
            <person name="Nielsen M.R."/>
            <person name="Sondergaard T.E."/>
            <person name="Sorensen J.L."/>
            <person name="Fitzpatrick D.A."/>
            <person name="Frisvad J.C."/>
            <person name="Nielsen K.L."/>
        </authorList>
    </citation>
    <scope>NUCLEOTIDE SEQUENCE [LARGE SCALE GENOMIC DNA]</scope>
    <source>
        <strain evidence="8 9">IBT 35679</strain>
    </source>
</reference>
<keyword evidence="4 7" id="KW-1133">Transmembrane helix</keyword>
<dbReference type="InterPro" id="IPR003445">
    <property type="entry name" value="Cat_transpt"/>
</dbReference>
<dbReference type="PANTHER" id="PTHR31064:SF37">
    <property type="entry name" value="TRANSPORTER, PUTATIVE (EUROFUNG)-RELATED"/>
    <property type="match status" value="1"/>
</dbReference>
<protein>
    <submittedName>
        <fullName evidence="8">Uncharacterized protein</fullName>
    </submittedName>
</protein>
<evidence type="ECO:0000256" key="6">
    <source>
        <dbReference type="ARBA" id="ARBA00023136"/>
    </source>
</evidence>
<keyword evidence="9" id="KW-1185">Reference proteome</keyword>
<keyword evidence="5" id="KW-0406">Ion transport</keyword>
<dbReference type="GO" id="GO:0030007">
    <property type="term" value="P:intracellular potassium ion homeostasis"/>
    <property type="evidence" value="ECO:0007669"/>
    <property type="project" value="TreeGrafter"/>
</dbReference>
<evidence type="ECO:0000256" key="3">
    <source>
        <dbReference type="ARBA" id="ARBA00022692"/>
    </source>
</evidence>
<keyword evidence="6 7" id="KW-0472">Membrane</keyword>
<feature type="transmembrane region" description="Helical" evidence="7">
    <location>
        <begin position="259"/>
        <end position="283"/>
    </location>
</feature>
<name>A0AAD6GHE7_9EURO</name>
<evidence type="ECO:0000256" key="4">
    <source>
        <dbReference type="ARBA" id="ARBA00022989"/>
    </source>
</evidence>
<dbReference type="GO" id="GO:0140107">
    <property type="term" value="F:high-affinity potassium ion transmembrane transporter activity"/>
    <property type="evidence" value="ECO:0007669"/>
    <property type="project" value="TreeGrafter"/>
</dbReference>
<feature type="transmembrane region" description="Helical" evidence="7">
    <location>
        <begin position="321"/>
        <end position="341"/>
    </location>
</feature>
<comment type="caution">
    <text evidence="8">The sequence shown here is derived from an EMBL/GenBank/DDBJ whole genome shotgun (WGS) entry which is preliminary data.</text>
</comment>
<feature type="transmembrane region" description="Helical" evidence="7">
    <location>
        <begin position="187"/>
        <end position="214"/>
    </location>
</feature>
<sequence length="578" mass="63819">MTGTGLTVIDLSMMNTVQQATLFILFILGHAIPILGVLSFTRAWALGSALNNKQNNETKAEEAYIPSLDIPEKPLAEKQEDESEKCKTSPEVKVAVLEAPTDISSPVEPDGSYKASNCIIVTDLTQPEPVQSFVPVDEKDSVLNTKRRISRMLARFTGMVQRTKEHLNLDASVDYSDPEGVEYKARLFLAALMILYVFAFLSFGSLGLGLWLQIYSPEVSLTDGISPFWTGAFLATSAFTNNGMSLIDTNMIPFQREAAPLLICGTLILAGNTLFPCLLRLSIWTTRKMLPDTPTWQTWRHSLDFALIQSQNVCSSLYPTWHTWFLFGSVIVLNAIMWAAFELASIRNLEIGALPAKYRVLDGLFQSLSIRGGGFSIVEFGGLPQGLLMLYAFMMYLSAFPVSAAIGSTTNTEKPTNISCLEASGQVFPPSQTSPSPSRLARSRFLYQQLRSQFSHDIWWISFAILLITIAESDHYKIQPVEFSTFNVIFEVISAYSSVGASIGYPGSNFAFCGQWNTFSKLLLVAVSLKGRLRGLSIANTKLASSSSCEPAKEQSFDVKLQEKDGYIESDRRLSSCV</sequence>
<evidence type="ECO:0000256" key="5">
    <source>
        <dbReference type="ARBA" id="ARBA00023065"/>
    </source>
</evidence>
<evidence type="ECO:0000313" key="9">
    <source>
        <dbReference type="Proteomes" id="UP001220324"/>
    </source>
</evidence>
<keyword evidence="2" id="KW-0813">Transport</keyword>
<dbReference type="Pfam" id="PF02386">
    <property type="entry name" value="TrkH"/>
    <property type="match status" value="1"/>
</dbReference>
<dbReference type="InterPro" id="IPR051143">
    <property type="entry name" value="TrkH_K-transport"/>
</dbReference>
<evidence type="ECO:0000313" key="8">
    <source>
        <dbReference type="EMBL" id="KAJ5545896.1"/>
    </source>
</evidence>
<accession>A0AAD6GHE7</accession>
<feature type="transmembrane region" description="Helical" evidence="7">
    <location>
        <begin position="20"/>
        <end position="45"/>
    </location>
</feature>
<gene>
    <name evidence="8" type="ORF">N7494_003481</name>
</gene>
<evidence type="ECO:0000256" key="7">
    <source>
        <dbReference type="SAM" id="Phobius"/>
    </source>
</evidence>
<evidence type="ECO:0000256" key="1">
    <source>
        <dbReference type="ARBA" id="ARBA00004141"/>
    </source>
</evidence>